<dbReference type="Gene3D" id="3.90.320.10">
    <property type="match status" value="1"/>
</dbReference>
<proteinExistence type="predicted"/>
<comment type="caution">
    <text evidence="2">The sequence shown here is derived from an EMBL/GenBank/DDBJ whole genome shotgun (WGS) entry which is preliminary data.</text>
</comment>
<reference evidence="2 3" key="1">
    <citation type="submission" date="2019-04" db="EMBL/GenBank/DDBJ databases">
        <title>Shimia ponticola sp. nov., isolated from seawater.</title>
        <authorList>
            <person name="Kim Y.-O."/>
            <person name="Yoon J.-H."/>
        </authorList>
    </citation>
    <scope>NUCLEOTIDE SEQUENCE [LARGE SCALE GENOMIC DNA]</scope>
    <source>
        <strain evidence="2 3">MYP11</strain>
    </source>
</reference>
<dbReference type="Pfam" id="PF12705">
    <property type="entry name" value="PDDEXK_1"/>
    <property type="match status" value="1"/>
</dbReference>
<dbReference type="InterPro" id="IPR011604">
    <property type="entry name" value="PDDEXK-like_dom_sf"/>
</dbReference>
<dbReference type="InterPro" id="IPR027417">
    <property type="entry name" value="P-loop_NTPase"/>
</dbReference>
<dbReference type="NCBIfam" id="TIGR02786">
    <property type="entry name" value="addB_alphas"/>
    <property type="match status" value="1"/>
</dbReference>
<dbReference type="AlphaFoldDB" id="A0A4S4NEY3"/>
<dbReference type="EMBL" id="SRKY01000005">
    <property type="protein sequence ID" value="THH34630.1"/>
    <property type="molecule type" value="Genomic_DNA"/>
</dbReference>
<feature type="domain" description="PD-(D/E)XK endonuclease-like" evidence="1">
    <location>
        <begin position="704"/>
        <end position="913"/>
    </location>
</feature>
<evidence type="ECO:0000313" key="2">
    <source>
        <dbReference type="EMBL" id="THH34630.1"/>
    </source>
</evidence>
<gene>
    <name evidence="2" type="primary">addB</name>
    <name evidence="2" type="ORF">E4Z66_16775</name>
</gene>
<dbReference type="InterPro" id="IPR014153">
    <property type="entry name" value="Ds_break_AddB"/>
</dbReference>
<accession>A0A4S4NEY3</accession>
<protein>
    <submittedName>
        <fullName evidence="2">Double-strand break repair protein AddB</fullName>
    </submittedName>
</protein>
<name>A0A4S4NEY3_9RHOB</name>
<dbReference type="RefSeq" id="WP_136464216.1">
    <property type="nucleotide sequence ID" value="NZ_SRKY01000005.1"/>
</dbReference>
<evidence type="ECO:0000259" key="1">
    <source>
        <dbReference type="Pfam" id="PF12705"/>
    </source>
</evidence>
<sequence>MHDAGTGPHLFMEPLGADFLKALRDGLLDRVRDQPPEALAKITVIVNTSRMRRRLQSLFIEGPAGFLPKILLLSDLDKLLTSPPPPPARDPLRRRLQLAQLIAPVLEAHPELGAQASVFALADSLASLMDEMQGEGVDAATIAALDVSDQSGHWKNAQTLFGIAHNYVSAIDDGQDNEARQRGVVQALIEQWAETPPTDPIILAGSTGSRGTTALLMKAIAGLPNGAVVLPGFDADIPDDVWHRMTDALSFEDHPQFRFARLMHDLGVGPGHIRQWSDTQPCAQDRSRVVSLALRPAPVTDAWLREGPSLSNLPEALGGITIVEASSQRIEALSIAMRMRKAAEDGQTVALITPDRMLGRQVSTALDRWNIVPDDSGGAPLHLSAPGRFLRHVAELFRHPLDAQILLTLLKHPLTQTGDAFPEHGLRTQQLEAKLRRDRVPFPGEDDLVRLSSKGEDDTWTAWLCSCFCGQAVAGELPLTDWLARHRALAEAIAGPDAGELWKKAAGQEAAKVFAALEENAEHGGAFSAQGYAQLFASVLSQAEARDRDEPHPGVMIWGTLEARVQGADLVILGGLNEGVWPEPPSADPWLNRQMRQAAGLLLPDRRIGLSAHDFQQAVAAPEVWITRAIRSDDAETVPSRWVNRLTNMISGLDGPNGPEALRQMRARGQEWLNRVTVMETVQRTRPAGRAAPVPPVAARPRDFSVTEIKTLIRDPYAIYAKKILRLKPLDPLVQEPDAPLRGILIHDIMERFIKDVMRDSALLTQAHLMEIVDSVLEKDVPWSTTRLLWRARMARVAEWIVEGERERLSIAQPAAMEHSAQGRITLPSIGSSIQARADRIDLTETGEAVLYDYKSGKPPSKNEQLYFDRQLLIEAAMIENGGFEALGPRTVADAAYIGLGSKPERVPAPLDEEPPSKTLAGLVDLLSAYLDPDQHYLSRRAVRQKNDIGYYDQLARHGEWDDVDDPSREDLT</sequence>
<evidence type="ECO:0000313" key="3">
    <source>
        <dbReference type="Proteomes" id="UP000306602"/>
    </source>
</evidence>
<dbReference type="InterPro" id="IPR038726">
    <property type="entry name" value="PDDEXK_AddAB-type"/>
</dbReference>
<keyword evidence="3" id="KW-1185">Reference proteome</keyword>
<dbReference type="SUPFAM" id="SSF52540">
    <property type="entry name" value="P-loop containing nucleoside triphosphate hydrolases"/>
    <property type="match status" value="1"/>
</dbReference>
<dbReference type="OrthoDB" id="9780606at2"/>
<dbReference type="Proteomes" id="UP000306602">
    <property type="component" value="Unassembled WGS sequence"/>
</dbReference>
<organism evidence="2 3">
    <name type="scientific">Aliishimia ponticola</name>
    <dbReference type="NCBI Taxonomy" id="2499833"/>
    <lineage>
        <taxon>Bacteria</taxon>
        <taxon>Pseudomonadati</taxon>
        <taxon>Pseudomonadota</taxon>
        <taxon>Alphaproteobacteria</taxon>
        <taxon>Rhodobacterales</taxon>
        <taxon>Paracoccaceae</taxon>
        <taxon>Aliishimia</taxon>
    </lineage>
</organism>